<evidence type="ECO:0000313" key="2">
    <source>
        <dbReference type="Proteomes" id="UP000826656"/>
    </source>
</evidence>
<evidence type="ECO:0008006" key="3">
    <source>
        <dbReference type="Google" id="ProtNLM"/>
    </source>
</evidence>
<reference evidence="1 2" key="1">
    <citation type="journal article" date="2021" name="bioRxiv">
        <title>Chromosome-scale and haplotype-resolved genome assembly of a tetraploid potato cultivar.</title>
        <authorList>
            <person name="Sun H."/>
            <person name="Jiao W.-B."/>
            <person name="Krause K."/>
            <person name="Campoy J.A."/>
            <person name="Goel M."/>
            <person name="Folz-Donahue K."/>
            <person name="Kukat C."/>
            <person name="Huettel B."/>
            <person name="Schneeberger K."/>
        </authorList>
    </citation>
    <scope>NUCLEOTIDE SEQUENCE [LARGE SCALE GENOMIC DNA]</scope>
    <source>
        <strain evidence="1">SolTubOtavaFocal</strain>
        <tissue evidence="1">Leaves</tissue>
    </source>
</reference>
<dbReference type="Gene3D" id="2.40.70.10">
    <property type="entry name" value="Acid Proteases"/>
    <property type="match status" value="1"/>
</dbReference>
<organism evidence="1 2">
    <name type="scientific">Solanum tuberosum</name>
    <name type="common">Potato</name>
    <dbReference type="NCBI Taxonomy" id="4113"/>
    <lineage>
        <taxon>Eukaryota</taxon>
        <taxon>Viridiplantae</taxon>
        <taxon>Streptophyta</taxon>
        <taxon>Embryophyta</taxon>
        <taxon>Tracheophyta</taxon>
        <taxon>Spermatophyta</taxon>
        <taxon>Magnoliopsida</taxon>
        <taxon>eudicotyledons</taxon>
        <taxon>Gunneridae</taxon>
        <taxon>Pentapetalae</taxon>
        <taxon>asterids</taxon>
        <taxon>lamiids</taxon>
        <taxon>Solanales</taxon>
        <taxon>Solanaceae</taxon>
        <taxon>Solanoideae</taxon>
        <taxon>Solaneae</taxon>
        <taxon>Solanum</taxon>
    </lineage>
</organism>
<accession>A0ABQ7VYF3</accession>
<keyword evidence="2" id="KW-1185">Reference proteome</keyword>
<comment type="caution">
    <text evidence="1">The sequence shown here is derived from an EMBL/GenBank/DDBJ whole genome shotgun (WGS) entry which is preliminary data.</text>
</comment>
<protein>
    <recommendedName>
        <fullName evidence="3">Retrotransposon gag domain-containing protein</fullName>
    </recommendedName>
</protein>
<dbReference type="EMBL" id="JAIVGD010000005">
    <property type="protein sequence ID" value="KAH0773531.1"/>
    <property type="molecule type" value="Genomic_DNA"/>
</dbReference>
<proteinExistence type="predicted"/>
<dbReference type="InterPro" id="IPR021109">
    <property type="entry name" value="Peptidase_aspartic_dom_sf"/>
</dbReference>
<dbReference type="Proteomes" id="UP000826656">
    <property type="component" value="Unassembled WGS sequence"/>
</dbReference>
<sequence length="1079" mass="124122">MQNHHGKSKVYLEEGEVDSTWTHQETYRHSHTKMEFPKYEGRDTHGWILKAEKYFQNYQTPNDCKVDVASMYLEGDALDFFAWINSERTIYYWVQLVEVMQENYGPAEFKNPNEHFCSIQQTGSVFKYRQEFAKRAARLCYRCGDKFTPSHRCKPGSFAQLELMQEENHVQGVDDNHNEDITPTDLGKISFHAILGKESTSTLKLQGTFCGHKVLMLVDSDSTHNFVAEEIVTKLGLAVQYIPTFGVQIGNGEIIKCNKVCHDLSLEVSNLVINHDLFHFLFGGADMVLGIQWLASLNTIQANWNELFLIFQLNEKTYKLQGIPQKTLITTSFQSDLEEHMLTRDAMLNLMKANYKHIDLSSTVGQVVFPGRGIDKAHIFHTYSRRKKRRKIGEDTNLHILLLLEHKECKIIMENLKFIWKRVRLIALGRIKKLIDIHTQRWNFLRDALDLFTWINSERTIYYWDELVEVMQENYGHAEFQNPNEHFCSIQQTGSIGLKEDLHVDVRIHKSRSLYKVISLALEYEGKQGLNQSSKVPAWPSLSRPLLIGTSFPTAQESFNFQSSRQPVTRSFQSSSLPNTPPLNFEQQIRREKGLCYRCGDKLSPGHLCKPGTFAQLELMQEENHVQGLDDNQNDDITPTDLGDIFFHAILGKESTSTLKLQGTFCGHKVLMLAMVKLSNATKFVTRGIPQKRLTTTSFQSDLEEHLLTRDAMLNLMKADYKHIDLSSTVGQVVFPGRGTDKAHIFDTYSRRKKRRKIGEDTDLHILLLLEIGQQLTTTAPKSGAIDGLAADVAALIAQRMQNHHGKSKVYLEEGEVNSTWRHQETFRHSHTKMEFPKYEGGDTHGWILKAEKYFQNYQTPNDCKVDVASIYLQGDTLDLFAWINSERTIYYWDELVEVMQENYGLSEFQNTNEHFCSIQQTRSVFDGLKEDLHVDVRIHKSRSVYKAMSLAFEYKGKQGLNQSSEVPTWPSLSRPLLIGTSFPTARESFNFQSSRQPVTCSFQPSSIPNTRPLNFEQQIWREKGLCYHCGDKFTPGHRYKPGTFAQLELMQEENHVLGVDDNQNEDITPTDWGSSLFM</sequence>
<dbReference type="Pfam" id="PF08284">
    <property type="entry name" value="RVP_2"/>
    <property type="match status" value="1"/>
</dbReference>
<gene>
    <name evidence="1" type="ORF">KY290_010668</name>
</gene>
<name>A0ABQ7VYF3_SOLTU</name>
<evidence type="ECO:0000313" key="1">
    <source>
        <dbReference type="EMBL" id="KAH0773531.1"/>
    </source>
</evidence>
<dbReference type="CDD" id="cd00303">
    <property type="entry name" value="retropepsin_like"/>
    <property type="match status" value="1"/>
</dbReference>